<dbReference type="InterPro" id="IPR005510">
    <property type="entry name" value="Csm4"/>
</dbReference>
<dbReference type="GO" id="GO:0051607">
    <property type="term" value="P:defense response to virus"/>
    <property type="evidence" value="ECO:0007669"/>
    <property type="project" value="UniProtKB-KW"/>
</dbReference>
<evidence type="ECO:0000313" key="5">
    <source>
        <dbReference type="EMBL" id="AFI04687.1"/>
    </source>
</evidence>
<comment type="similarity">
    <text evidence="1">Belongs to the CRISPR-associated Csm4 family.</text>
</comment>
<evidence type="ECO:0000256" key="3">
    <source>
        <dbReference type="ARBA" id="ARBA00022884"/>
    </source>
</evidence>
<dbReference type="NCBIfam" id="TIGR01903">
    <property type="entry name" value="cas5_csm4"/>
    <property type="match status" value="1"/>
</dbReference>
<name>I0EP18_HELC0</name>
<gene>
    <name evidence="5" type="ordered locus">HCW_07145</name>
</gene>
<dbReference type="STRING" id="182217.HCW_07145"/>
<dbReference type="KEGG" id="hce:HCW_07145"/>
<reference evidence="6" key="1">
    <citation type="submission" date="2012-04" db="EMBL/GenBank/DDBJ databases">
        <title>Complete genome sequence of Helicobacter cetorum strain MIT 00-7128.</title>
        <authorList>
            <person name="Kersulyte D."/>
            <person name="Berg D.E."/>
        </authorList>
    </citation>
    <scope>NUCLEOTIDE SEQUENCE [LARGE SCALE GENOMIC DNA]</scope>
    <source>
        <strain evidence="6">MIT 00-7128</strain>
    </source>
</reference>
<dbReference type="RefSeq" id="WP_014661554.1">
    <property type="nucleotide sequence ID" value="NC_017737.1"/>
</dbReference>
<evidence type="ECO:0000256" key="4">
    <source>
        <dbReference type="ARBA" id="ARBA00023118"/>
    </source>
</evidence>
<evidence type="ECO:0000256" key="2">
    <source>
        <dbReference type="ARBA" id="ARBA00016109"/>
    </source>
</evidence>
<evidence type="ECO:0000313" key="6">
    <source>
        <dbReference type="Proteomes" id="UP000005010"/>
    </source>
</evidence>
<dbReference type="PATRIC" id="fig|182217.3.peg.1511"/>
<dbReference type="GO" id="GO:0003723">
    <property type="term" value="F:RNA binding"/>
    <property type="evidence" value="ECO:0007669"/>
    <property type="project" value="UniProtKB-KW"/>
</dbReference>
<protein>
    <recommendedName>
        <fullName evidence="2">CRISPR system Cms protein Csm4</fullName>
    </recommendedName>
</protein>
<keyword evidence="6" id="KW-1185">Reference proteome</keyword>
<evidence type="ECO:0000256" key="1">
    <source>
        <dbReference type="ARBA" id="ARBA00005772"/>
    </source>
</evidence>
<dbReference type="Proteomes" id="UP000005010">
    <property type="component" value="Chromosome"/>
</dbReference>
<accession>I0EP18</accession>
<keyword evidence="4" id="KW-0051">Antiviral defense</keyword>
<proteinExistence type="inferred from homology"/>
<organism evidence="5 6">
    <name type="scientific">Helicobacter cetorum (strain ATCC BAA-429 / MIT 00-7128)</name>
    <dbReference type="NCBI Taxonomy" id="182217"/>
    <lineage>
        <taxon>Bacteria</taxon>
        <taxon>Pseudomonadati</taxon>
        <taxon>Campylobacterota</taxon>
        <taxon>Epsilonproteobacteria</taxon>
        <taxon>Campylobacterales</taxon>
        <taxon>Helicobacteraceae</taxon>
        <taxon>Helicobacter</taxon>
    </lineage>
</organism>
<dbReference type="EMBL" id="CP003479">
    <property type="protein sequence ID" value="AFI04687.1"/>
    <property type="molecule type" value="Genomic_DNA"/>
</dbReference>
<keyword evidence="3" id="KW-0694">RNA-binding</keyword>
<sequence length="301" mass="34863">MLELFAYEITPLSSFATSPKGDTLFGQILSYLYLEDKHFFKSYFGDYCGENKKPPKLIVSDMMPLGYVYKPSLPFYCFDENDKKEFKKKEFILLKHLQRGELDGIKEIKYKTEPVIKNQINRLTFSTQERFDPYSSIEITYTTKLWLFVLVEVSIKEKIEKILEKIGEYGFGKGSSTGKGRFKLGMCCPIPINKKRNTEDKQLFYMSLSPTILIDDNIQNAWYEPFTRFGKFGLENAHDNFMKKPVLMADSGAVIQTKEPLKELYYFGTCLDNGYENKHSFLQGYSIAVPFILENEACLKG</sequence>
<dbReference type="eggNOG" id="COG1567">
    <property type="taxonomic scope" value="Bacteria"/>
</dbReference>
<dbReference type="HOGENOM" id="CLU_076034_0_0_7"/>
<dbReference type="AlphaFoldDB" id="I0EP18"/>